<organism evidence="1 3">
    <name type="scientific">Laodelphax striatellus</name>
    <name type="common">Small brown planthopper</name>
    <name type="synonym">Delphax striatella</name>
    <dbReference type="NCBI Taxonomy" id="195883"/>
    <lineage>
        <taxon>Eukaryota</taxon>
        <taxon>Metazoa</taxon>
        <taxon>Ecdysozoa</taxon>
        <taxon>Arthropoda</taxon>
        <taxon>Hexapoda</taxon>
        <taxon>Insecta</taxon>
        <taxon>Pterygota</taxon>
        <taxon>Neoptera</taxon>
        <taxon>Paraneoptera</taxon>
        <taxon>Hemiptera</taxon>
        <taxon>Auchenorrhyncha</taxon>
        <taxon>Fulgoroidea</taxon>
        <taxon>Delphacidae</taxon>
        <taxon>Criomorphinae</taxon>
        <taxon>Laodelphax</taxon>
    </lineage>
</organism>
<proteinExistence type="predicted"/>
<evidence type="ECO:0000313" key="1">
    <source>
        <dbReference type="EMBL" id="RZF36992.1"/>
    </source>
</evidence>
<protein>
    <submittedName>
        <fullName evidence="1">Uncharacterized protein</fullName>
    </submittedName>
</protein>
<comment type="caution">
    <text evidence="1">The sequence shown here is derived from an EMBL/GenBank/DDBJ whole genome shotgun (WGS) entry which is preliminary data.</text>
</comment>
<accession>A0A482WUN7</accession>
<gene>
    <name evidence="1" type="ORF">LSTR_LSTR004680</name>
    <name evidence="2" type="ORF">LSTR_LSTR004681</name>
</gene>
<evidence type="ECO:0000313" key="2">
    <source>
        <dbReference type="EMBL" id="RZF36993.1"/>
    </source>
</evidence>
<sequence length="81" mass="8922">MLHDAKKHSTKSAGPSVLVGGRPVVVLRCWAVTRGMEACIEQSSYRLTRSTGDDDKRLGSEESPIHFGHVFPEIVWGPFSL</sequence>
<dbReference type="AlphaFoldDB" id="A0A482WUN7"/>
<dbReference type="InParanoid" id="A0A482WUN7"/>
<dbReference type="EMBL" id="QKKF02025464">
    <property type="protein sequence ID" value="RZF36992.1"/>
    <property type="molecule type" value="Genomic_DNA"/>
</dbReference>
<evidence type="ECO:0000313" key="3">
    <source>
        <dbReference type="Proteomes" id="UP000291343"/>
    </source>
</evidence>
<dbReference type="EMBL" id="QKKF02025464">
    <property type="protein sequence ID" value="RZF36993.1"/>
    <property type="molecule type" value="Genomic_DNA"/>
</dbReference>
<dbReference type="Proteomes" id="UP000291343">
    <property type="component" value="Unassembled WGS sequence"/>
</dbReference>
<name>A0A482WUN7_LAOST</name>
<keyword evidence="3" id="KW-1185">Reference proteome</keyword>
<reference evidence="1 3" key="1">
    <citation type="journal article" date="2017" name="Gigascience">
        <title>Genome sequence of the small brown planthopper, Laodelphax striatellus.</title>
        <authorList>
            <person name="Zhu J."/>
            <person name="Jiang F."/>
            <person name="Wang X."/>
            <person name="Yang P."/>
            <person name="Bao Y."/>
            <person name="Zhao W."/>
            <person name="Wang W."/>
            <person name="Lu H."/>
            <person name="Wang Q."/>
            <person name="Cui N."/>
            <person name="Li J."/>
            <person name="Chen X."/>
            <person name="Luo L."/>
            <person name="Yu J."/>
            <person name="Kang L."/>
            <person name="Cui F."/>
        </authorList>
    </citation>
    <scope>NUCLEOTIDE SEQUENCE [LARGE SCALE GENOMIC DNA]</scope>
    <source>
        <strain evidence="1">Lst14</strain>
        <tissue evidence="1">Whole body</tissue>
    </source>
</reference>
<reference evidence="1" key="2">
    <citation type="submission" date="2019-02" db="EMBL/GenBank/DDBJ databases">
        <authorList>
            <person name="Zhu J."/>
            <person name="Jiang F."/>
            <person name="Wang X."/>
            <person name="Yang P."/>
            <person name="Bao Y."/>
            <person name="Zhao W."/>
            <person name="Wang W."/>
            <person name="Lu H."/>
            <person name="Wang Q."/>
            <person name="Cui N."/>
            <person name="Li J."/>
            <person name="Chen X."/>
            <person name="Luo L."/>
            <person name="Yu J."/>
            <person name="Kang L."/>
            <person name="Cui F."/>
        </authorList>
    </citation>
    <scope>NUCLEOTIDE SEQUENCE</scope>
    <source>
        <strain evidence="1">Lst14</strain>
        <tissue evidence="1">Whole body</tissue>
    </source>
</reference>